<proteinExistence type="predicted"/>
<sequence>MRKPLPPFSDHQFQAGENARLKDAFEQWLQDNSAWFWPKGATYLYPQGLNFQLLADPNNSADGYDRFLSQFFRANVRPTDHYTLSVPNSALYRLKADASGFANLFLCGDWIDFGGNVGYIDGTIQSGQQAAQALRTKMNLGGHKEIWSALKA</sequence>
<evidence type="ECO:0000313" key="1">
    <source>
        <dbReference type="EMBL" id="TKT92260.1"/>
    </source>
</evidence>
<dbReference type="AlphaFoldDB" id="A0A4U6D4M3"/>
<dbReference type="SUPFAM" id="SSF51971">
    <property type="entry name" value="Nucleotide-binding domain"/>
    <property type="match status" value="1"/>
</dbReference>
<dbReference type="Proteomes" id="UP000304900">
    <property type="component" value="Unassembled WGS sequence"/>
</dbReference>
<evidence type="ECO:0000313" key="2">
    <source>
        <dbReference type="Proteomes" id="UP000304900"/>
    </source>
</evidence>
<accession>A0A4U6D4M3</accession>
<reference evidence="1 2" key="1">
    <citation type="submission" date="2019-05" db="EMBL/GenBank/DDBJ databases">
        <title>Dyadobacter AR-3-8 sp. nov., isolated from arctic soil.</title>
        <authorList>
            <person name="Chaudhary D.K."/>
        </authorList>
    </citation>
    <scope>NUCLEOTIDE SEQUENCE [LARGE SCALE GENOMIC DNA]</scope>
    <source>
        <strain evidence="1 2">AR-3-8</strain>
    </source>
</reference>
<protein>
    <submittedName>
        <fullName evidence="1">FAD-dependent oxidoreductase</fullName>
    </submittedName>
</protein>
<dbReference type="RefSeq" id="WP_137339805.1">
    <property type="nucleotide sequence ID" value="NZ_BSQH01000007.1"/>
</dbReference>
<organism evidence="1 2">
    <name type="scientific">Dyadobacter frigoris</name>
    <dbReference type="NCBI Taxonomy" id="2576211"/>
    <lineage>
        <taxon>Bacteria</taxon>
        <taxon>Pseudomonadati</taxon>
        <taxon>Bacteroidota</taxon>
        <taxon>Cytophagia</taxon>
        <taxon>Cytophagales</taxon>
        <taxon>Spirosomataceae</taxon>
        <taxon>Dyadobacter</taxon>
    </lineage>
</organism>
<gene>
    <name evidence="1" type="ORF">FDK13_09775</name>
</gene>
<keyword evidence="2" id="KW-1185">Reference proteome</keyword>
<dbReference type="OrthoDB" id="8845488at2"/>
<comment type="caution">
    <text evidence="1">The sequence shown here is derived from an EMBL/GenBank/DDBJ whole genome shotgun (WGS) entry which is preliminary data.</text>
</comment>
<name>A0A4U6D4M3_9BACT</name>
<dbReference type="EMBL" id="SZVO01000004">
    <property type="protein sequence ID" value="TKT92260.1"/>
    <property type="molecule type" value="Genomic_DNA"/>
</dbReference>